<name>I1BQW5_RHIO9</name>
<dbReference type="OrthoDB" id="2206047at2759"/>
<protein>
    <submittedName>
        <fullName evidence="1">Uncharacterized protein</fullName>
    </submittedName>
</protein>
<sequence length="121" mass="13414">MFPPRKSLVRIKTGESIFSTSTASKKGFYPDAKDIKGFKIDIRFVVDVGRKEIDVAVAEVAKNDSKDKTISDQEKLLREGKDIVDAEIIKPCHAYLLQITCSDCIVSSILLGSNGLYVVLY</sequence>
<evidence type="ECO:0000313" key="1">
    <source>
        <dbReference type="EMBL" id="EIE78595.1"/>
    </source>
</evidence>
<reference evidence="1 2" key="1">
    <citation type="journal article" date="2009" name="PLoS Genet.">
        <title>Genomic analysis of the basal lineage fungus Rhizopus oryzae reveals a whole-genome duplication.</title>
        <authorList>
            <person name="Ma L.-J."/>
            <person name="Ibrahim A.S."/>
            <person name="Skory C."/>
            <person name="Grabherr M.G."/>
            <person name="Burger G."/>
            <person name="Butler M."/>
            <person name="Elias M."/>
            <person name="Idnurm A."/>
            <person name="Lang B.F."/>
            <person name="Sone T."/>
            <person name="Abe A."/>
            <person name="Calvo S.E."/>
            <person name="Corrochano L.M."/>
            <person name="Engels R."/>
            <person name="Fu J."/>
            <person name="Hansberg W."/>
            <person name="Kim J.-M."/>
            <person name="Kodira C.D."/>
            <person name="Koehrsen M.J."/>
            <person name="Liu B."/>
            <person name="Miranda-Saavedra D."/>
            <person name="O'Leary S."/>
            <person name="Ortiz-Castellanos L."/>
            <person name="Poulter R."/>
            <person name="Rodriguez-Romero J."/>
            <person name="Ruiz-Herrera J."/>
            <person name="Shen Y.-Q."/>
            <person name="Zeng Q."/>
            <person name="Galagan J."/>
            <person name="Birren B.W."/>
            <person name="Cuomo C.A."/>
            <person name="Wickes B.L."/>
        </authorList>
    </citation>
    <scope>NUCLEOTIDE SEQUENCE [LARGE SCALE GENOMIC DNA]</scope>
    <source>
        <strain evidence="2">RA 99-880 / ATCC MYA-4621 / FGSC 9543 / NRRL 43880</strain>
    </source>
</reference>
<dbReference type="Proteomes" id="UP000009138">
    <property type="component" value="Unassembled WGS sequence"/>
</dbReference>
<dbReference type="RefSeq" id="XP_067513991.1">
    <property type="nucleotide sequence ID" value="XM_067657890.1"/>
</dbReference>
<evidence type="ECO:0000313" key="2">
    <source>
        <dbReference type="Proteomes" id="UP000009138"/>
    </source>
</evidence>
<dbReference type="STRING" id="246409.I1BQW5"/>
<dbReference type="GeneID" id="93610271"/>
<dbReference type="AlphaFoldDB" id="I1BQW5"/>
<dbReference type="InParanoid" id="I1BQW5"/>
<keyword evidence="2" id="KW-1185">Reference proteome</keyword>
<accession>I1BQW5</accession>
<proteinExistence type="predicted"/>
<dbReference type="VEuPathDB" id="FungiDB:RO3G_03299"/>
<organism evidence="1 2">
    <name type="scientific">Rhizopus delemar (strain RA 99-880 / ATCC MYA-4621 / FGSC 9543 / NRRL 43880)</name>
    <name type="common">Mucormycosis agent</name>
    <name type="synonym">Rhizopus arrhizus var. delemar</name>
    <dbReference type="NCBI Taxonomy" id="246409"/>
    <lineage>
        <taxon>Eukaryota</taxon>
        <taxon>Fungi</taxon>
        <taxon>Fungi incertae sedis</taxon>
        <taxon>Mucoromycota</taxon>
        <taxon>Mucoromycotina</taxon>
        <taxon>Mucoromycetes</taxon>
        <taxon>Mucorales</taxon>
        <taxon>Mucorineae</taxon>
        <taxon>Rhizopodaceae</taxon>
        <taxon>Rhizopus</taxon>
    </lineage>
</organism>
<gene>
    <name evidence="1" type="ORF">RO3G_03299</name>
</gene>
<dbReference type="EMBL" id="CH476733">
    <property type="protein sequence ID" value="EIE78595.1"/>
    <property type="molecule type" value="Genomic_DNA"/>
</dbReference>
<dbReference type="OMA" id="NTNDEAM"/>